<dbReference type="OrthoDB" id="9984024at2759"/>
<dbReference type="InParanoid" id="A0A2H3DIV2"/>
<dbReference type="GO" id="GO:0005975">
    <property type="term" value="P:carbohydrate metabolic process"/>
    <property type="evidence" value="ECO:0007669"/>
    <property type="project" value="InterPro"/>
</dbReference>
<accession>A0A2H3DIV2</accession>
<proteinExistence type="predicted"/>
<name>A0A2H3DIV2_ARMGA</name>
<reference evidence="2" key="1">
    <citation type="journal article" date="2017" name="Nat. Ecol. Evol.">
        <title>Genome expansion and lineage-specific genetic innovations in the forest pathogenic fungi Armillaria.</title>
        <authorList>
            <person name="Sipos G."/>
            <person name="Prasanna A.N."/>
            <person name="Walter M.C."/>
            <person name="O'Connor E."/>
            <person name="Balint B."/>
            <person name="Krizsan K."/>
            <person name="Kiss B."/>
            <person name="Hess J."/>
            <person name="Varga T."/>
            <person name="Slot J."/>
            <person name="Riley R."/>
            <person name="Boka B."/>
            <person name="Rigling D."/>
            <person name="Barry K."/>
            <person name="Lee J."/>
            <person name="Mihaltcheva S."/>
            <person name="LaButti K."/>
            <person name="Lipzen A."/>
            <person name="Waldron R."/>
            <person name="Moloney N.M."/>
            <person name="Sperisen C."/>
            <person name="Kredics L."/>
            <person name="Vagvoelgyi C."/>
            <person name="Patrignani A."/>
            <person name="Fitzpatrick D."/>
            <person name="Nagy I."/>
            <person name="Doyle S."/>
            <person name="Anderson J.B."/>
            <person name="Grigoriev I.V."/>
            <person name="Gueldener U."/>
            <person name="Muensterkoetter M."/>
            <person name="Nagy L.G."/>
        </authorList>
    </citation>
    <scope>NUCLEOTIDE SEQUENCE [LARGE SCALE GENOMIC DNA]</scope>
    <source>
        <strain evidence="2">Ar21-2</strain>
    </source>
</reference>
<dbReference type="PANTHER" id="PTHR47791">
    <property type="entry name" value="MEIOTICALLY UP-REGULATED GENE 191 PROTEIN"/>
    <property type="match status" value="1"/>
</dbReference>
<dbReference type="AlphaFoldDB" id="A0A2H3DIV2"/>
<sequence>MYRFGQSYDDVQWVSIAYLQARGKRDEAKKYYDIGSSAVDNTYCKGGLFWSGKRDYKNAITNKLYMASSCYLYDALQDEQYLTNLEQTYEWINSTKMRGANGHECYRRLLRMLF</sequence>
<evidence type="ECO:0000313" key="1">
    <source>
        <dbReference type="EMBL" id="PBK90788.1"/>
    </source>
</evidence>
<protein>
    <submittedName>
        <fullName evidence="1">Uncharacterized protein</fullName>
    </submittedName>
</protein>
<dbReference type="InterPro" id="IPR005198">
    <property type="entry name" value="Glyco_hydro_76"/>
</dbReference>
<dbReference type="PANTHER" id="PTHR47791:SF2">
    <property type="entry name" value="ENDO MANNANASE, GH76 FAMILY (EUROFUNG)"/>
    <property type="match status" value="1"/>
</dbReference>
<dbReference type="InterPro" id="IPR008928">
    <property type="entry name" value="6-hairpin_glycosidase_sf"/>
</dbReference>
<dbReference type="STRING" id="47427.A0A2H3DIV2"/>
<dbReference type="Pfam" id="PF03663">
    <property type="entry name" value="Glyco_hydro_76"/>
    <property type="match status" value="1"/>
</dbReference>
<gene>
    <name evidence="1" type="ORF">ARMGADRAFT_1032298</name>
</gene>
<keyword evidence="2" id="KW-1185">Reference proteome</keyword>
<dbReference type="Gene3D" id="1.50.10.20">
    <property type="match status" value="1"/>
</dbReference>
<organism evidence="1 2">
    <name type="scientific">Armillaria gallica</name>
    <name type="common">Bulbous honey fungus</name>
    <name type="synonym">Armillaria bulbosa</name>
    <dbReference type="NCBI Taxonomy" id="47427"/>
    <lineage>
        <taxon>Eukaryota</taxon>
        <taxon>Fungi</taxon>
        <taxon>Dikarya</taxon>
        <taxon>Basidiomycota</taxon>
        <taxon>Agaricomycotina</taxon>
        <taxon>Agaricomycetes</taxon>
        <taxon>Agaricomycetidae</taxon>
        <taxon>Agaricales</taxon>
        <taxon>Marasmiineae</taxon>
        <taxon>Physalacriaceae</taxon>
        <taxon>Armillaria</taxon>
    </lineage>
</organism>
<dbReference type="EMBL" id="KZ293664">
    <property type="protein sequence ID" value="PBK90788.1"/>
    <property type="molecule type" value="Genomic_DNA"/>
</dbReference>
<dbReference type="InterPro" id="IPR053169">
    <property type="entry name" value="MUG_Protein"/>
</dbReference>
<dbReference type="SUPFAM" id="SSF48208">
    <property type="entry name" value="Six-hairpin glycosidases"/>
    <property type="match status" value="1"/>
</dbReference>
<dbReference type="Proteomes" id="UP000217790">
    <property type="component" value="Unassembled WGS sequence"/>
</dbReference>
<evidence type="ECO:0000313" key="2">
    <source>
        <dbReference type="Proteomes" id="UP000217790"/>
    </source>
</evidence>